<sequence>MESNRCRSLVTSTIEDFCFPVLSRTLKPLTLDHVATDCDGVYPIRVIWAPYFVGKRRLKGLRLTWTATIPPNSKRGIPMLAVGWRPMDLVRRISDGEAWVIHSGETRFVRRRSSRLIMDESKDREGSRGLMRGRSMANRSSPAARQQPMGSSSPTGTLYAFPLEFPGLPSVPHPIYSGRDLAVIVLSLSSSMLSSSFIRMMDGVDGSVPMDRRKKEMVSASRWKASNKDASGDTGSSESEEVGLGSFQPMLNTISITSLPSRQKERLRGKVAEENDAVDLALVPRKLRSAMNKRSRGPLSLTIPNAKKKHYRTSNRLQGLPNSGGREGKQNGLLEAFTKDEELVIEALCELSRMLPIGEQIAYKEDSKALDRHQVYLANCSKGSKVDKNLLHQSLPNENTSSCMEKPLEDAKNEVHAPEQSMEVGQRETVDSDLNITPELILTENEPPENTPSTAFMKFSSHPGVLLRCCTEDRDRVIQPGQADATETHSSCKYEVQQNGCVKSTTLRNEVQQVECDNGSIVKCAHDVATPSNIQQSSNSTVWPGPVSSITGLSSRVIELPTEKVPLTAMSTWKKCAIHVFIGHNIKSYQDKERQRKLLLTCDESKQSEDTKSCGPANNVRVGSQSGLSGRASASISVLERNKHEERNGIFCNSSLMQTHQYSGVVDAKQKQAYDFLSLSAGGDTVSPVDGAKSAAQLHSPYLHTHPHHSLVPFPFPNFPYSLPYSEKLVPVAAQQVQLQVPHFIGNQFYRHQIDNTISNIQLQQQYQQQQFWQAHYANYCPPAGIGVPQNERLHDSSAPPVQSARTSILSPPLSVQMQGGSYHPILVRQHRQLIANASSSSANVKSHKN</sequence>
<gene>
    <name evidence="2" type="ORF">ZIOFF_007518</name>
</gene>
<feature type="region of interest" description="Disordered" evidence="1">
    <location>
        <begin position="607"/>
        <end position="628"/>
    </location>
</feature>
<dbReference type="PANTHER" id="PTHR34792">
    <property type="entry name" value="OS02G0121500 PROTEIN"/>
    <property type="match status" value="1"/>
</dbReference>
<dbReference type="AlphaFoldDB" id="A0A8J5HRD0"/>
<dbReference type="Proteomes" id="UP000734854">
    <property type="component" value="Unassembled WGS sequence"/>
</dbReference>
<feature type="region of interest" description="Disordered" evidence="1">
    <location>
        <begin position="121"/>
        <end position="155"/>
    </location>
</feature>
<reference evidence="2 3" key="1">
    <citation type="submission" date="2020-08" db="EMBL/GenBank/DDBJ databases">
        <title>Plant Genome Project.</title>
        <authorList>
            <person name="Zhang R.-G."/>
        </authorList>
    </citation>
    <scope>NUCLEOTIDE SEQUENCE [LARGE SCALE GENOMIC DNA]</scope>
    <source>
        <tissue evidence="2">Rhizome</tissue>
    </source>
</reference>
<name>A0A8J5HRD0_ZINOF</name>
<dbReference type="InterPro" id="IPR040305">
    <property type="entry name" value="At1g75730-like"/>
</dbReference>
<proteinExistence type="predicted"/>
<accession>A0A8J5HRD0</accession>
<evidence type="ECO:0000313" key="2">
    <source>
        <dbReference type="EMBL" id="KAG6533643.1"/>
    </source>
</evidence>
<keyword evidence="3" id="KW-1185">Reference proteome</keyword>
<dbReference type="PANTHER" id="PTHR34792:SF1">
    <property type="entry name" value="OS02G0121500 PROTEIN"/>
    <property type="match status" value="1"/>
</dbReference>
<organism evidence="2 3">
    <name type="scientific">Zingiber officinale</name>
    <name type="common">Ginger</name>
    <name type="synonym">Amomum zingiber</name>
    <dbReference type="NCBI Taxonomy" id="94328"/>
    <lineage>
        <taxon>Eukaryota</taxon>
        <taxon>Viridiplantae</taxon>
        <taxon>Streptophyta</taxon>
        <taxon>Embryophyta</taxon>
        <taxon>Tracheophyta</taxon>
        <taxon>Spermatophyta</taxon>
        <taxon>Magnoliopsida</taxon>
        <taxon>Liliopsida</taxon>
        <taxon>Zingiberales</taxon>
        <taxon>Zingiberaceae</taxon>
        <taxon>Zingiber</taxon>
    </lineage>
</organism>
<comment type="caution">
    <text evidence="2">The sequence shown here is derived from an EMBL/GenBank/DDBJ whole genome shotgun (WGS) entry which is preliminary data.</text>
</comment>
<dbReference type="EMBL" id="JACMSC010000002">
    <property type="protein sequence ID" value="KAG6533643.1"/>
    <property type="molecule type" value="Genomic_DNA"/>
</dbReference>
<evidence type="ECO:0000313" key="3">
    <source>
        <dbReference type="Proteomes" id="UP000734854"/>
    </source>
</evidence>
<evidence type="ECO:0000256" key="1">
    <source>
        <dbReference type="SAM" id="MobiDB-lite"/>
    </source>
</evidence>
<feature type="compositionally biased region" description="Polar residues" evidence="1">
    <location>
        <begin position="137"/>
        <end position="155"/>
    </location>
</feature>
<protein>
    <submittedName>
        <fullName evidence="2">Uncharacterized protein</fullName>
    </submittedName>
</protein>
<feature type="region of interest" description="Disordered" evidence="1">
    <location>
        <begin position="218"/>
        <end position="242"/>
    </location>
</feature>